<keyword evidence="2" id="KW-1185">Reference proteome</keyword>
<accession>A0ACC2NAK2</accession>
<dbReference type="Proteomes" id="UP001239111">
    <property type="component" value="Chromosome 4"/>
</dbReference>
<protein>
    <submittedName>
        <fullName evidence="1">Uncharacterized protein</fullName>
    </submittedName>
</protein>
<reference evidence="1" key="1">
    <citation type="submission" date="2023-04" db="EMBL/GenBank/DDBJ databases">
        <title>A chromosome-level genome assembly of the parasitoid wasp Eretmocerus hayati.</title>
        <authorList>
            <person name="Zhong Y."/>
            <person name="Liu S."/>
            <person name="Liu Y."/>
        </authorList>
    </citation>
    <scope>NUCLEOTIDE SEQUENCE</scope>
    <source>
        <strain evidence="1">ZJU_SS_LIU_2023</strain>
    </source>
</reference>
<evidence type="ECO:0000313" key="1">
    <source>
        <dbReference type="EMBL" id="KAJ8667362.1"/>
    </source>
</evidence>
<proteinExistence type="predicted"/>
<sequence length="560" mass="62744">MTPTMSSAATMTDHNKGEMRLTKDMLMATQQLRALEVRPKPEAYAGLYLQPGASPYHASVPAKPRVQYSSYNPVSRQDSELQSLSSDARTESDNLSLTDASLSDSASMSARRSNRKQYIRQYQQIKKSAMINRDGHEGIIPRTQRLSREQTQPMKPESFARQLIEKLERVKRDRENEEKLERKLREVDMPTVHGDSLCESSSMQCPAIAAHHPSAPRTLADTLREKLQLDEDSDQSILDQHVSRQTFLCRATSASSTCSSQQRKEKADVFSTFSGDSGNVHDFPEAASLSSLGSHLPKSKSVPSDYADSLHKQDLYLQGQDQRYRRLDSTRSSGTKKSMTELTDSGVSVVSDVPPKDTRLIDWVKSAEPDASGLGCRGKPDICASSVSAKPTRKNKLSSNLPQQPFVGDPGMPLLPPPHVASQLDEARRRLECEQSSRARQRHSGSSMKQEYDTMAPVSCMQSNQSTLRRVGRQESTSDFTTVVFSFCEEKVPYRTKIPGYNVTLKQFKDVLPKKGNYRYFFKTECEDLEMAVIQEEITDDGEVLPLWEGKIMAQVKALE</sequence>
<evidence type="ECO:0000313" key="2">
    <source>
        <dbReference type="Proteomes" id="UP001239111"/>
    </source>
</evidence>
<organism evidence="1 2">
    <name type="scientific">Eretmocerus hayati</name>
    <dbReference type="NCBI Taxonomy" id="131215"/>
    <lineage>
        <taxon>Eukaryota</taxon>
        <taxon>Metazoa</taxon>
        <taxon>Ecdysozoa</taxon>
        <taxon>Arthropoda</taxon>
        <taxon>Hexapoda</taxon>
        <taxon>Insecta</taxon>
        <taxon>Pterygota</taxon>
        <taxon>Neoptera</taxon>
        <taxon>Endopterygota</taxon>
        <taxon>Hymenoptera</taxon>
        <taxon>Apocrita</taxon>
        <taxon>Proctotrupomorpha</taxon>
        <taxon>Chalcidoidea</taxon>
        <taxon>Aphelinidae</taxon>
        <taxon>Aphelininae</taxon>
        <taxon>Eretmocerus</taxon>
    </lineage>
</organism>
<comment type="caution">
    <text evidence="1">The sequence shown here is derived from an EMBL/GenBank/DDBJ whole genome shotgun (WGS) entry which is preliminary data.</text>
</comment>
<gene>
    <name evidence="1" type="ORF">QAD02_009024</name>
</gene>
<name>A0ACC2NAK2_9HYME</name>
<dbReference type="EMBL" id="CM056744">
    <property type="protein sequence ID" value="KAJ8667362.1"/>
    <property type="molecule type" value="Genomic_DNA"/>
</dbReference>